<dbReference type="OrthoDB" id="6787458at2"/>
<dbReference type="STRING" id="716816.BST96_15550"/>
<dbReference type="Proteomes" id="UP000193450">
    <property type="component" value="Chromosome"/>
</dbReference>
<name>A0A1X9NE25_9GAMM</name>
<dbReference type="Gene3D" id="3.40.190.10">
    <property type="entry name" value="Periplasmic binding protein-like II"/>
    <property type="match status" value="2"/>
</dbReference>
<dbReference type="KEGG" id="osg:BST96_15550"/>
<dbReference type="EMBL" id="CP019343">
    <property type="protein sequence ID" value="ARN75401.1"/>
    <property type="molecule type" value="Genomic_DNA"/>
</dbReference>
<evidence type="ECO:0000313" key="2">
    <source>
        <dbReference type="Proteomes" id="UP000193450"/>
    </source>
</evidence>
<accession>A0A1X9NE25</accession>
<dbReference type="RefSeq" id="WP_085759578.1">
    <property type="nucleotide sequence ID" value="NZ_CP019343.1"/>
</dbReference>
<evidence type="ECO:0008006" key="3">
    <source>
        <dbReference type="Google" id="ProtNLM"/>
    </source>
</evidence>
<gene>
    <name evidence="1" type="ORF">BST96_15550</name>
</gene>
<keyword evidence="2" id="KW-1185">Reference proteome</keyword>
<reference evidence="1 2" key="1">
    <citation type="submission" date="2016-11" db="EMBL/GenBank/DDBJ databases">
        <title>Trade-off between light-utilization and light-protection in marine flavobacteria.</title>
        <authorList>
            <person name="Kumagai Y."/>
        </authorList>
    </citation>
    <scope>NUCLEOTIDE SEQUENCE [LARGE SCALE GENOMIC DNA]</scope>
    <source>
        <strain evidence="1 2">NBRC 107125</strain>
    </source>
</reference>
<evidence type="ECO:0000313" key="1">
    <source>
        <dbReference type="EMBL" id="ARN75401.1"/>
    </source>
</evidence>
<proteinExistence type="predicted"/>
<dbReference type="AlphaFoldDB" id="A0A1X9NE25"/>
<sequence length="68" mass="7941">MQPYVERDIASGLLMEIFPGQRIKAAGEWYLVCRQDRAEQEKVRIFREWMLAEIAADTDLVNTRNSPN</sequence>
<protein>
    <recommendedName>
        <fullName evidence="3">LysR substrate-binding domain-containing protein</fullName>
    </recommendedName>
</protein>
<organism evidence="1 2">
    <name type="scientific">Oceanicoccus sagamiensis</name>
    <dbReference type="NCBI Taxonomy" id="716816"/>
    <lineage>
        <taxon>Bacteria</taxon>
        <taxon>Pseudomonadati</taxon>
        <taxon>Pseudomonadota</taxon>
        <taxon>Gammaproteobacteria</taxon>
        <taxon>Cellvibrionales</taxon>
        <taxon>Spongiibacteraceae</taxon>
        <taxon>Oceanicoccus</taxon>
    </lineage>
</organism>